<organism evidence="8 9">
    <name type="scientific">Actinomadura keratinilytica</name>
    <dbReference type="NCBI Taxonomy" id="547461"/>
    <lineage>
        <taxon>Bacteria</taxon>
        <taxon>Bacillati</taxon>
        <taxon>Actinomycetota</taxon>
        <taxon>Actinomycetes</taxon>
        <taxon>Streptosporangiales</taxon>
        <taxon>Thermomonosporaceae</taxon>
        <taxon>Actinomadura</taxon>
    </lineage>
</organism>
<feature type="region of interest" description="Disordered" evidence="6">
    <location>
        <begin position="1"/>
        <end position="23"/>
    </location>
</feature>
<protein>
    <recommendedName>
        <fullName evidence="7">RDD domain-containing protein</fullName>
    </recommendedName>
</protein>
<evidence type="ECO:0000256" key="3">
    <source>
        <dbReference type="ARBA" id="ARBA00022692"/>
    </source>
</evidence>
<accession>A0ABP7Y7H4</accession>
<dbReference type="Proteomes" id="UP001500266">
    <property type="component" value="Unassembled WGS sequence"/>
</dbReference>
<evidence type="ECO:0000256" key="1">
    <source>
        <dbReference type="ARBA" id="ARBA00004651"/>
    </source>
</evidence>
<evidence type="ECO:0000256" key="5">
    <source>
        <dbReference type="ARBA" id="ARBA00023136"/>
    </source>
</evidence>
<evidence type="ECO:0000256" key="6">
    <source>
        <dbReference type="SAM" id="MobiDB-lite"/>
    </source>
</evidence>
<sequence length="184" mass="19703">MAASPPASGAGPLPPAEGEGAPELAEPGQRLVARIVDTLVVGLPVVMVLREGFPDLSIERVAPPLVAGLLLVYEWIQLTLWGRTVGKRVAGIEVVREDPGRPAVDRRRPDVLRALVRAATYCVPIALRPVPVFGAVAGLFWVVNAAAIYETRLEQSARRRALHDRFAGTVVVRRPAAAADARET</sequence>
<keyword evidence="3" id="KW-0812">Transmembrane</keyword>
<comment type="caution">
    <text evidence="8">The sequence shown here is derived from an EMBL/GenBank/DDBJ whole genome shotgun (WGS) entry which is preliminary data.</text>
</comment>
<evidence type="ECO:0000256" key="4">
    <source>
        <dbReference type="ARBA" id="ARBA00022989"/>
    </source>
</evidence>
<keyword evidence="4" id="KW-1133">Transmembrane helix</keyword>
<evidence type="ECO:0000259" key="7">
    <source>
        <dbReference type="Pfam" id="PF06271"/>
    </source>
</evidence>
<evidence type="ECO:0000256" key="2">
    <source>
        <dbReference type="ARBA" id="ARBA00022475"/>
    </source>
</evidence>
<reference evidence="9" key="1">
    <citation type="journal article" date="2019" name="Int. J. Syst. Evol. Microbiol.">
        <title>The Global Catalogue of Microorganisms (GCM) 10K type strain sequencing project: providing services to taxonomists for standard genome sequencing and annotation.</title>
        <authorList>
            <consortium name="The Broad Institute Genomics Platform"/>
            <consortium name="The Broad Institute Genome Sequencing Center for Infectious Disease"/>
            <person name="Wu L."/>
            <person name="Ma J."/>
        </authorList>
    </citation>
    <scope>NUCLEOTIDE SEQUENCE [LARGE SCALE GENOMIC DNA]</scope>
    <source>
        <strain evidence="9">JCM 17316</strain>
    </source>
</reference>
<keyword evidence="5" id="KW-0472">Membrane</keyword>
<gene>
    <name evidence="8" type="ORF">GCM10022416_11170</name>
</gene>
<keyword evidence="2" id="KW-1003">Cell membrane</keyword>
<dbReference type="PANTHER" id="PTHR36115">
    <property type="entry name" value="PROLINE-RICH ANTIGEN HOMOLOG-RELATED"/>
    <property type="match status" value="1"/>
</dbReference>
<dbReference type="Pfam" id="PF06271">
    <property type="entry name" value="RDD"/>
    <property type="match status" value="1"/>
</dbReference>
<keyword evidence="9" id="KW-1185">Reference proteome</keyword>
<evidence type="ECO:0000313" key="9">
    <source>
        <dbReference type="Proteomes" id="UP001500266"/>
    </source>
</evidence>
<feature type="domain" description="RDD" evidence="7">
    <location>
        <begin position="25"/>
        <end position="168"/>
    </location>
</feature>
<evidence type="ECO:0000313" key="8">
    <source>
        <dbReference type="EMBL" id="GAA4131937.1"/>
    </source>
</evidence>
<proteinExistence type="predicted"/>
<dbReference type="RefSeq" id="WP_345018046.1">
    <property type="nucleotide sequence ID" value="NZ_BAABDO010000010.1"/>
</dbReference>
<dbReference type="InterPro" id="IPR051791">
    <property type="entry name" value="Pra-immunoreactive"/>
</dbReference>
<dbReference type="EMBL" id="BAABDO010000010">
    <property type="protein sequence ID" value="GAA4131937.1"/>
    <property type="molecule type" value="Genomic_DNA"/>
</dbReference>
<dbReference type="InterPro" id="IPR010432">
    <property type="entry name" value="RDD"/>
</dbReference>
<name>A0ABP7Y7H4_9ACTN</name>
<comment type="subcellular location">
    <subcellularLocation>
        <location evidence="1">Cell membrane</location>
        <topology evidence="1">Multi-pass membrane protein</topology>
    </subcellularLocation>
</comment>